<comment type="caution">
    <text evidence="7">The sequence shown here is derived from an EMBL/GenBank/DDBJ whole genome shotgun (WGS) entry which is preliminary data.</text>
</comment>
<name>A0A6P0UQ76_9FLAO</name>
<keyword evidence="3" id="KW-0804">Transcription</keyword>
<dbReference type="PANTHER" id="PTHR43280:SF28">
    <property type="entry name" value="HTH-TYPE TRANSCRIPTIONAL ACTIVATOR RHAS"/>
    <property type="match status" value="1"/>
</dbReference>
<dbReference type="Pfam" id="PF12833">
    <property type="entry name" value="HTH_18"/>
    <property type="match status" value="1"/>
</dbReference>
<keyword evidence="5" id="KW-1133">Transmembrane helix</keyword>
<accession>A0A6P0UQ76</accession>
<evidence type="ECO:0000256" key="4">
    <source>
        <dbReference type="SAM" id="Coils"/>
    </source>
</evidence>
<organism evidence="7 8">
    <name type="scientific">Leptobacterium flavescens</name>
    <dbReference type="NCBI Taxonomy" id="472055"/>
    <lineage>
        <taxon>Bacteria</taxon>
        <taxon>Pseudomonadati</taxon>
        <taxon>Bacteroidota</taxon>
        <taxon>Flavobacteriia</taxon>
        <taxon>Flavobacteriales</taxon>
        <taxon>Flavobacteriaceae</taxon>
        <taxon>Leptobacterium</taxon>
    </lineage>
</organism>
<keyword evidence="1" id="KW-0805">Transcription regulation</keyword>
<dbReference type="EMBL" id="JAABOO010000004">
    <property type="protein sequence ID" value="NER15285.1"/>
    <property type="molecule type" value="Genomic_DNA"/>
</dbReference>
<dbReference type="AlphaFoldDB" id="A0A6P0UQ76"/>
<feature type="transmembrane region" description="Helical" evidence="5">
    <location>
        <begin position="397"/>
        <end position="415"/>
    </location>
</feature>
<dbReference type="InterPro" id="IPR009057">
    <property type="entry name" value="Homeodomain-like_sf"/>
</dbReference>
<keyword evidence="5" id="KW-0812">Transmembrane</keyword>
<proteinExistence type="predicted"/>
<dbReference type="InterPro" id="IPR018060">
    <property type="entry name" value="HTH_AraC"/>
</dbReference>
<dbReference type="InterPro" id="IPR011990">
    <property type="entry name" value="TPR-like_helical_dom_sf"/>
</dbReference>
<dbReference type="SMART" id="SM00342">
    <property type="entry name" value="HTH_ARAC"/>
    <property type="match status" value="1"/>
</dbReference>
<evidence type="ECO:0000256" key="1">
    <source>
        <dbReference type="ARBA" id="ARBA00023015"/>
    </source>
</evidence>
<dbReference type="SUPFAM" id="SSF48452">
    <property type="entry name" value="TPR-like"/>
    <property type="match status" value="1"/>
</dbReference>
<dbReference type="Gene3D" id="1.25.40.10">
    <property type="entry name" value="Tetratricopeptide repeat domain"/>
    <property type="match status" value="1"/>
</dbReference>
<dbReference type="PROSITE" id="PS01124">
    <property type="entry name" value="HTH_ARAC_FAMILY_2"/>
    <property type="match status" value="1"/>
</dbReference>
<evidence type="ECO:0000256" key="2">
    <source>
        <dbReference type="ARBA" id="ARBA00023125"/>
    </source>
</evidence>
<keyword evidence="4" id="KW-0175">Coiled coil</keyword>
<dbReference type="Proteomes" id="UP000468581">
    <property type="component" value="Unassembled WGS sequence"/>
</dbReference>
<dbReference type="GO" id="GO:0003700">
    <property type="term" value="F:DNA-binding transcription factor activity"/>
    <property type="evidence" value="ECO:0007669"/>
    <property type="project" value="InterPro"/>
</dbReference>
<keyword evidence="2" id="KW-0238">DNA-binding</keyword>
<evidence type="ECO:0000256" key="3">
    <source>
        <dbReference type="ARBA" id="ARBA00023163"/>
    </source>
</evidence>
<evidence type="ECO:0000259" key="6">
    <source>
        <dbReference type="PROSITE" id="PS01124"/>
    </source>
</evidence>
<dbReference type="RefSeq" id="WP_163608572.1">
    <property type="nucleotide sequence ID" value="NZ_JAABOO010000004.1"/>
</dbReference>
<dbReference type="PANTHER" id="PTHR43280">
    <property type="entry name" value="ARAC-FAMILY TRANSCRIPTIONAL REGULATOR"/>
    <property type="match status" value="1"/>
</dbReference>
<dbReference type="SMART" id="SM00028">
    <property type="entry name" value="TPR"/>
    <property type="match status" value="5"/>
</dbReference>
<feature type="domain" description="HTH araC/xylS-type" evidence="6">
    <location>
        <begin position="461"/>
        <end position="569"/>
    </location>
</feature>
<dbReference type="SUPFAM" id="SSF46689">
    <property type="entry name" value="Homeodomain-like"/>
    <property type="match status" value="1"/>
</dbReference>
<dbReference type="Gene3D" id="1.10.10.60">
    <property type="entry name" value="Homeodomain-like"/>
    <property type="match status" value="2"/>
</dbReference>
<dbReference type="GO" id="GO:0043565">
    <property type="term" value="F:sequence-specific DNA binding"/>
    <property type="evidence" value="ECO:0007669"/>
    <property type="project" value="InterPro"/>
</dbReference>
<evidence type="ECO:0000313" key="7">
    <source>
        <dbReference type="EMBL" id="NER15285.1"/>
    </source>
</evidence>
<protein>
    <submittedName>
        <fullName evidence="7">Tetratricopeptide repeat protein</fullName>
    </submittedName>
</protein>
<keyword evidence="5" id="KW-0472">Membrane</keyword>
<dbReference type="Pfam" id="PF13181">
    <property type="entry name" value="TPR_8"/>
    <property type="match status" value="1"/>
</dbReference>
<dbReference type="InterPro" id="IPR019734">
    <property type="entry name" value="TPR_rpt"/>
</dbReference>
<evidence type="ECO:0000256" key="5">
    <source>
        <dbReference type="SAM" id="Phobius"/>
    </source>
</evidence>
<sequence length="575" mass="67532">MLLTLFLVLFFSPLSGFSQEDPKKSYEVMKEEWEDKTYDELNSFFQKSFNSRDTIGMGVAADLILALGEKENKPEYTTKAYMFYGILSWETDKHEDAIDKLNMAVANLKYSENYRNKAGIYFFKGNYNRILAKYENALEDYLEGLNLTIIEGEPYAKNLAFSFKVNIALVRSLVYDTKESLEMYFDILRELEAKENENIRNYYLMDIYIGIAKAYSDLENYEEGVIYCHKTLEFCKKQNIIGGQILSLNGLANIYSLTGEYDKALQYLKEADNIQLPTGRDYFTSGTHLYRARTYYYLSRYEDAISELRKLEELNLVDNYGYFFLQETFVIYARSYQGLGDKENAMIYLNQGLEILEKNDERKNKISNIVFQRYNMSSIQDEIDQLTNDSKKQQGKLYFLLVVLGVLFVAFFVFYRQYQRKNKKRFKALIDQLNQDRVNTETIPEAPDQEKSLKIENDKVRELLIKLEKFEKEKKYLDRNSTLTEVAKDLKTNTTYLSGIINQYKNKSFSKYLTELRLDHAIDRIQKDPGFRAYTIKAIAQEVGFNNVNPFVKAFKEKTGIYPSYFIRELNKKES</sequence>
<feature type="coiled-coil region" evidence="4">
    <location>
        <begin position="453"/>
        <end position="480"/>
    </location>
</feature>
<evidence type="ECO:0000313" key="8">
    <source>
        <dbReference type="Proteomes" id="UP000468581"/>
    </source>
</evidence>
<gene>
    <name evidence="7" type="ORF">GWK08_17650</name>
</gene>
<reference evidence="7 8" key="1">
    <citation type="submission" date="2020-01" db="EMBL/GenBank/DDBJ databases">
        <title>Leptobacterium flavescens.</title>
        <authorList>
            <person name="Wang G."/>
        </authorList>
    </citation>
    <scope>NUCLEOTIDE SEQUENCE [LARGE SCALE GENOMIC DNA]</scope>
    <source>
        <strain evidence="7 8">KCTC 22160</strain>
    </source>
</reference>
<keyword evidence="8" id="KW-1185">Reference proteome</keyword>
<dbReference type="Pfam" id="PF13424">
    <property type="entry name" value="TPR_12"/>
    <property type="match status" value="1"/>
</dbReference>